<reference evidence="19 20" key="1">
    <citation type="journal article" date="2011" name="Genome Biol.">
        <title>Comparative genome sequence analysis underscores mycoparasitism as the ancestral life style of Trichoderma.</title>
        <authorList>
            <person name="Kubicek C.P."/>
            <person name="Herrera-Estrella A."/>
            <person name="Seidl-Seiboth V."/>
            <person name="Martinez D.A."/>
            <person name="Druzhinina I.S."/>
            <person name="Thon M."/>
            <person name="Zeilinger S."/>
            <person name="Casas-Flores S."/>
            <person name="Horwitz B.A."/>
            <person name="Mukherjee P.K."/>
            <person name="Mukherjee M."/>
            <person name="Kredics L."/>
            <person name="Alcaraz L.D."/>
            <person name="Aerts A."/>
            <person name="Antal Z."/>
            <person name="Atanasova L."/>
            <person name="Cervantes-Badillo M.G."/>
            <person name="Challacombe J."/>
            <person name="Chertkov O."/>
            <person name="McCluskey K."/>
            <person name="Coulpier F."/>
            <person name="Deshpande N."/>
            <person name="von Doehren H."/>
            <person name="Ebbole D.J."/>
            <person name="Esquivel-Naranjo E.U."/>
            <person name="Fekete E."/>
            <person name="Flipphi M."/>
            <person name="Glaser F."/>
            <person name="Gomez-Rodriguez E.Y."/>
            <person name="Gruber S."/>
            <person name="Han C."/>
            <person name="Henrissat B."/>
            <person name="Hermosa R."/>
            <person name="Hernandez-Onate M."/>
            <person name="Karaffa L."/>
            <person name="Kosti I."/>
            <person name="Le Crom S."/>
            <person name="Lindquist E."/>
            <person name="Lucas S."/>
            <person name="Luebeck M."/>
            <person name="Luebeck P.S."/>
            <person name="Margeot A."/>
            <person name="Metz B."/>
            <person name="Misra M."/>
            <person name="Nevalainen H."/>
            <person name="Omann M."/>
            <person name="Packer N."/>
            <person name="Perrone G."/>
            <person name="Uresti-Rivera E.E."/>
            <person name="Salamov A."/>
            <person name="Schmoll M."/>
            <person name="Seiboth B."/>
            <person name="Shapiro H."/>
            <person name="Sukno S."/>
            <person name="Tamayo-Ramos J.A."/>
            <person name="Tisch D."/>
            <person name="Wiest A."/>
            <person name="Wilkinson H.H."/>
            <person name="Zhang M."/>
            <person name="Coutinho P.M."/>
            <person name="Kenerley C.M."/>
            <person name="Monte E."/>
            <person name="Baker S.E."/>
            <person name="Grigoriev I.V."/>
        </authorList>
    </citation>
    <scope>NUCLEOTIDE SEQUENCE [LARGE SCALE GENOMIC DNA]</scope>
    <source>
        <strain evidence="20">Gv29-8 / FGSC 10586</strain>
    </source>
</reference>
<dbReference type="InterPro" id="IPR001841">
    <property type="entry name" value="Znf_RING"/>
</dbReference>
<evidence type="ECO:0000256" key="3">
    <source>
        <dbReference type="ARBA" id="ARBA00004906"/>
    </source>
</evidence>
<dbReference type="GO" id="GO:0061630">
    <property type="term" value="F:ubiquitin protein ligase activity"/>
    <property type="evidence" value="ECO:0007669"/>
    <property type="project" value="UniProtKB-UniRule"/>
</dbReference>
<dbReference type="GO" id="GO:0043023">
    <property type="term" value="F:ribosomal large subunit binding"/>
    <property type="evidence" value="ECO:0007669"/>
    <property type="project" value="TreeGrafter"/>
</dbReference>
<dbReference type="UniPathway" id="UPA00143"/>
<comment type="caution">
    <text evidence="19">The sequence shown here is derived from an EMBL/GenBank/DDBJ whole genome shotgun (WGS) entry which is preliminary data.</text>
</comment>
<evidence type="ECO:0000256" key="13">
    <source>
        <dbReference type="ARBA" id="ARBA00022833"/>
    </source>
</evidence>
<dbReference type="InterPro" id="IPR057030">
    <property type="entry name" value="TPR_Rkr-1"/>
</dbReference>
<sequence length="1618" mass="179126">MKRFAAASRAPGAKFGGFGAPGGTGTLSYLAEPPSFSAVSDPNVVVSLKNLLKKDSTTKTKALEDLLAHVQAQPFEKDGGVEDAILDVWTGMYPRTSIDNARRVRELAHNLQFELIKSARRRAERHIPKIVGAWLAGLYDRDRAVARAASDGLSSFINTPDKVAAFWRKCQTQILDYAIDAIRETQDTLSDERSTTKDDAEAKYIRVVASSLSLVLSLLQRLNDEEVEKQSDKLDEFFSEETVWRTITFNDSAVRKTVCHLLITCLTRKLPYAESTQAKQAMVTGGLKTSQTGSALDYVRALTRLSQAVPDLWTPSPKEKKPALSRLRQFIEKGSQGCPAKYWEHLDELISVLPEDQMRKLETASEFLEAVKAGVTNREEPRTNTSMAWKCYIDTLKRLINNLSDDEKLVFAREQIFPLFEHSLLTVSDKPVAIPLGPNAMSILVEAHLTILRSPSAVISASEEGWGRLAGLFCTRISASLPEVSREYQSSQEKIAEEGRRWFGLVGEIHRKLAAVGESLPDQTAAPSKAVIDQCIAILQNRNMKPFGAAGILEYALSTSHHLFDGETGDKVSEFLSAAARDSAEKVIQSASSRPLLSCLNLLGAIPSREQVYRTIWESWVDAVLEFPDRAIRNSALTSLISEEKASEIAQGNAKLQAYIITEAVESVKNQASGWELLEASMNERGLSDESCKELSEKLLEILDKEPPSVEPALRALELLTKGRPQLFTENDSLHTALVAHLLSLSEISSNVVSSKAIAIRGILQGEGAGTQPVIEIIQDNLERAGPQSLDIETLSKQAQQAHAAGIAVEEIFPSTNVWMQKLAPFLEQPINPSLSITNSLGGAVTLANLTAQPTEVRVPRDKKGRSVPLRMSLYSALLLKEGIDIAKLPRQFQIELLCIQCLTIQLATDQITSRDDNSLWLSLDAADSLSEAESLVTTLRNYVINKSSLASQWWDSSADTEQAHIFRGLVELLKEESRELTPRGVYSARALSEIIQVLSEAHGLLPSLEETLLKPVLAKATPETALLAAASISGLGETIKSSKLVSNFCNRLVSDVAGASAGDSKTMMILVLLALSAQIYDRGELPVANNRIVFAVRQITSWLEDDEPLSAPLSAEICRVLNLLLPCMSEVFGSYWEKAIEFSLDLWEKAASYPLPDALPFIHSSLKLMKTLENLEDANDDLQDALRESAGKKSKSLIELLKLPRGASSQPLEIVDAMLCREVEKVTIKSERDIPEIYELVASESQDIQTAAFDLLHRALPAIQAQKSIDILLDKTDARLPDELLSLLLDAPTLERYSDEMLAQFPSPIRSYLLSWKLVFDGYSASSFKMRSDFTENLKTGDYLSPFLDFMFDVLGHSAAHPLSLEKELLTTEHIQNYDVKIAQSEPEERSMQWLLVHLFYLTLKYIPGLFKAWYLACRSKQTRIAVEAWTTKYFSPLIISETLDDVQAWVDQQDAPGVDEQEVLVKISKNAREVIVGYEVDDTQASIVIKVSPNYPIEAVTVSGQESVAVKERTWNSWIMTTQGVITFSGGSVIDGVQILKRNIVGALKGQTECAICYSVIAADKRMPDKRCTTCKNLFHRTCLYKWFQSSSQNTCPLCRNPIDYLGADTQKRRRG</sequence>
<dbReference type="InterPro" id="IPR013083">
    <property type="entry name" value="Znf_RING/FYVE/PHD"/>
</dbReference>
<gene>
    <name evidence="19" type="ORF">TRIVIDRAFT_77807</name>
</gene>
<feature type="coiled-coil region" evidence="17">
    <location>
        <begin position="1166"/>
        <end position="1196"/>
    </location>
</feature>
<dbReference type="HOGENOM" id="CLU_000471_0_0_1"/>
<accession>G9MXT1</accession>
<dbReference type="InterPro" id="IPR039795">
    <property type="entry name" value="LTN1/Rkr1"/>
</dbReference>
<proteinExistence type="inferred from homology"/>
<dbReference type="OrthoDB" id="6108at2759"/>
<evidence type="ECO:0000259" key="18">
    <source>
        <dbReference type="PROSITE" id="PS50089"/>
    </source>
</evidence>
<evidence type="ECO:0000256" key="11">
    <source>
        <dbReference type="ARBA" id="ARBA00022771"/>
    </source>
</evidence>
<dbReference type="eggNOG" id="KOG0803">
    <property type="taxonomic scope" value="Eukaryota"/>
</dbReference>
<dbReference type="InterPro" id="IPR011016">
    <property type="entry name" value="Znf_RING-CH"/>
</dbReference>
<dbReference type="SMART" id="SM00184">
    <property type="entry name" value="RING"/>
    <property type="match status" value="1"/>
</dbReference>
<dbReference type="PANTHER" id="PTHR12389">
    <property type="entry name" value="ZINC FINGER PROTEIN 294"/>
    <property type="match status" value="1"/>
</dbReference>
<comment type="subunit">
    <text evidence="16">Component of the ribosome quality control complex (RQC).</text>
</comment>
<evidence type="ECO:0000256" key="7">
    <source>
        <dbReference type="ARBA" id="ARBA00022490"/>
    </source>
</evidence>
<evidence type="ECO:0000313" key="20">
    <source>
        <dbReference type="Proteomes" id="UP000007115"/>
    </source>
</evidence>
<name>G9MXT1_HYPVG</name>
<dbReference type="PROSITE" id="PS50089">
    <property type="entry name" value="ZF_RING_2"/>
    <property type="match status" value="1"/>
</dbReference>
<evidence type="ECO:0000256" key="14">
    <source>
        <dbReference type="ARBA" id="ARBA00055150"/>
    </source>
</evidence>
<dbReference type="OMA" id="IYGSHWE"/>
<dbReference type="SUPFAM" id="SSF48371">
    <property type="entry name" value="ARM repeat"/>
    <property type="match status" value="1"/>
</dbReference>
<keyword evidence="20" id="KW-1185">Reference proteome</keyword>
<feature type="domain" description="RING-type" evidence="18">
    <location>
        <begin position="1556"/>
        <end position="1602"/>
    </location>
</feature>
<evidence type="ECO:0000256" key="1">
    <source>
        <dbReference type="ARBA" id="ARBA00000900"/>
    </source>
</evidence>
<dbReference type="GO" id="GO:0008270">
    <property type="term" value="F:zinc ion binding"/>
    <property type="evidence" value="ECO:0007669"/>
    <property type="project" value="UniProtKB-KW"/>
</dbReference>
<dbReference type="SMART" id="SM00744">
    <property type="entry name" value="RINGv"/>
    <property type="match status" value="1"/>
</dbReference>
<dbReference type="InterPro" id="IPR054476">
    <property type="entry name" value="Ltn1_N"/>
</dbReference>
<dbReference type="FunCoup" id="G9MXT1">
    <property type="interactions" value="578"/>
</dbReference>
<keyword evidence="12 16" id="KW-0833">Ubl conjugation pathway</keyword>
<dbReference type="GO" id="GO:0005829">
    <property type="term" value="C:cytosol"/>
    <property type="evidence" value="ECO:0007669"/>
    <property type="project" value="UniProtKB-SubCell"/>
</dbReference>
<keyword evidence="13 16" id="KW-0862">Zinc</keyword>
<keyword evidence="11 15" id="KW-0863">Zinc-finger</keyword>
<dbReference type="PANTHER" id="PTHR12389:SF0">
    <property type="entry name" value="E3 UBIQUITIN-PROTEIN LIGASE LISTERIN"/>
    <property type="match status" value="1"/>
</dbReference>
<comment type="subcellular location">
    <subcellularLocation>
        <location evidence="2">Cytoplasm</location>
        <location evidence="2">Cytosol</location>
    </subcellularLocation>
</comment>
<evidence type="ECO:0000256" key="10">
    <source>
        <dbReference type="ARBA" id="ARBA00022737"/>
    </source>
</evidence>
<dbReference type="FunFam" id="3.30.40.10:FF:000038">
    <property type="entry name" value="E3 ubiquitin-protein ligase listerin"/>
    <property type="match status" value="1"/>
</dbReference>
<evidence type="ECO:0000256" key="5">
    <source>
        <dbReference type="ARBA" id="ARBA00012483"/>
    </source>
</evidence>
<dbReference type="CDD" id="cd16491">
    <property type="entry name" value="RING-CH-C4HC3_LTN1"/>
    <property type="match status" value="1"/>
</dbReference>
<dbReference type="Pfam" id="PF22958">
    <property type="entry name" value="Ltn1_1st"/>
    <property type="match status" value="1"/>
</dbReference>
<dbReference type="Proteomes" id="UP000007115">
    <property type="component" value="Unassembled WGS sequence"/>
</dbReference>
<evidence type="ECO:0000256" key="4">
    <source>
        <dbReference type="ARBA" id="ARBA00007997"/>
    </source>
</evidence>
<organism evidence="19 20">
    <name type="scientific">Hypocrea virens (strain Gv29-8 / FGSC 10586)</name>
    <name type="common">Gliocladium virens</name>
    <name type="synonym">Trichoderma virens</name>
    <dbReference type="NCBI Taxonomy" id="413071"/>
    <lineage>
        <taxon>Eukaryota</taxon>
        <taxon>Fungi</taxon>
        <taxon>Dikarya</taxon>
        <taxon>Ascomycota</taxon>
        <taxon>Pezizomycotina</taxon>
        <taxon>Sordariomycetes</taxon>
        <taxon>Hypocreomycetidae</taxon>
        <taxon>Hypocreales</taxon>
        <taxon>Hypocreaceae</taxon>
        <taxon>Trichoderma</taxon>
    </lineage>
</organism>
<comment type="function">
    <text evidence="16">E3 ubiquitin-protein ligase. Component of the ribosome quality control complex (RQC), a ribosome-associated complex that mediates ubiquitination and extraction of incompletely synthesized nascent chains for proteasomal degradation.</text>
</comment>
<evidence type="ECO:0000256" key="15">
    <source>
        <dbReference type="PROSITE-ProRule" id="PRU00175"/>
    </source>
</evidence>
<dbReference type="Pfam" id="PF23009">
    <property type="entry name" value="UBC_like"/>
    <property type="match status" value="1"/>
</dbReference>
<dbReference type="STRING" id="413071.G9MXT1"/>
<keyword evidence="17" id="KW-0175">Coiled coil</keyword>
<dbReference type="SMART" id="SM01197">
    <property type="entry name" value="FANCL_C"/>
    <property type="match status" value="1"/>
</dbReference>
<keyword evidence="8 16" id="KW-0808">Transferase</keyword>
<comment type="pathway">
    <text evidence="3 16">Protein modification; protein ubiquitination.</text>
</comment>
<dbReference type="RefSeq" id="XP_013954887.1">
    <property type="nucleotide sequence ID" value="XM_014099412.1"/>
</dbReference>
<evidence type="ECO:0000256" key="17">
    <source>
        <dbReference type="SAM" id="Coils"/>
    </source>
</evidence>
<dbReference type="GO" id="GO:0072344">
    <property type="term" value="P:rescue of stalled ribosome"/>
    <property type="evidence" value="ECO:0007669"/>
    <property type="project" value="UniProtKB-UniRule"/>
</dbReference>
<dbReference type="GO" id="GO:1990112">
    <property type="term" value="C:RQC complex"/>
    <property type="evidence" value="ECO:0007669"/>
    <property type="project" value="UniProtKB-UniRule"/>
</dbReference>
<keyword evidence="10" id="KW-0677">Repeat</keyword>
<dbReference type="VEuPathDB" id="FungiDB:TRIVIDRAFT_77807"/>
<dbReference type="EMBL" id="ABDF02000078">
    <property type="protein sequence ID" value="EHK20692.1"/>
    <property type="molecule type" value="Genomic_DNA"/>
</dbReference>
<evidence type="ECO:0000256" key="8">
    <source>
        <dbReference type="ARBA" id="ARBA00022679"/>
    </source>
</evidence>
<dbReference type="Pfam" id="PF22999">
    <property type="entry name" value="LTN1_E3_ligase_6th"/>
    <property type="match status" value="1"/>
</dbReference>
<comment type="function">
    <text evidence="14">E3 ubiquitin-protein ligase component of the ribosome quality control complex (RQC), a ribosome-associated complex that mediates ubiquitination and extraction of incompletely synthesized nascent chains for proteasomal degradation. Mediates ubiquitination of proteins derived from mRNAs lacking stop codons (non-stop proteins) and other translation arrest products induced by poly-lysine sequences and tandem rare codons. Ubiquitination leads to CDC48 recruitment for extraction and degradation of the incomplete translation product. May indirectly play a role in chromatin function and transcription.</text>
</comment>
<evidence type="ECO:0000313" key="19">
    <source>
        <dbReference type="EMBL" id="EHK20692.1"/>
    </source>
</evidence>
<dbReference type="Pfam" id="PF13639">
    <property type="entry name" value="zf-RING_2"/>
    <property type="match status" value="1"/>
</dbReference>
<protein>
    <recommendedName>
        <fullName evidence="6 16">E3 ubiquitin-protein ligase listerin</fullName>
        <ecNumber evidence="5 16">2.3.2.27</ecNumber>
    </recommendedName>
    <alternativeName>
        <fullName evidence="16">RING-type E3 ubiquitin transferase listerin</fullName>
    </alternativeName>
</protein>
<dbReference type="InParanoid" id="G9MXT1"/>
<evidence type="ECO:0000256" key="12">
    <source>
        <dbReference type="ARBA" id="ARBA00022786"/>
    </source>
</evidence>
<dbReference type="InterPro" id="IPR054478">
    <property type="entry name" value="LTN1_UBC"/>
</dbReference>
<dbReference type="SUPFAM" id="SSF57850">
    <property type="entry name" value="RING/U-box"/>
    <property type="match status" value="1"/>
</dbReference>
<dbReference type="Pfam" id="PF23280">
    <property type="entry name" value="TPR_26"/>
    <property type="match status" value="1"/>
</dbReference>
<dbReference type="EC" id="2.3.2.27" evidence="5 16"/>
<dbReference type="InterPro" id="IPR054477">
    <property type="entry name" value="LTN1_E3_ligase_6th"/>
</dbReference>
<comment type="catalytic activity">
    <reaction evidence="1 16">
        <text>S-ubiquitinyl-[E2 ubiquitin-conjugating enzyme]-L-cysteine + [acceptor protein]-L-lysine = [E2 ubiquitin-conjugating enzyme]-L-cysteine + N(6)-ubiquitinyl-[acceptor protein]-L-lysine.</text>
        <dbReference type="EC" id="2.3.2.27"/>
    </reaction>
</comment>
<dbReference type="GeneID" id="25797950"/>
<dbReference type="Gene3D" id="3.30.40.10">
    <property type="entry name" value="Zinc/RING finger domain, C3HC4 (zinc finger)"/>
    <property type="match status" value="1"/>
</dbReference>
<comment type="similarity">
    <text evidence="4 16">Belongs to the LTN1 family.</text>
</comment>
<keyword evidence="9 16" id="KW-0479">Metal-binding</keyword>
<dbReference type="InterPro" id="IPR039804">
    <property type="entry name" value="RING-CH-C4HC3_LTN1"/>
</dbReference>
<dbReference type="InterPro" id="IPR016024">
    <property type="entry name" value="ARM-type_fold"/>
</dbReference>
<evidence type="ECO:0000256" key="9">
    <source>
        <dbReference type="ARBA" id="ARBA00022723"/>
    </source>
</evidence>
<evidence type="ECO:0000256" key="2">
    <source>
        <dbReference type="ARBA" id="ARBA00004514"/>
    </source>
</evidence>
<dbReference type="GO" id="GO:1990116">
    <property type="term" value="P:ribosome-associated ubiquitin-dependent protein catabolic process"/>
    <property type="evidence" value="ECO:0007669"/>
    <property type="project" value="UniProtKB-UniRule"/>
</dbReference>
<keyword evidence="7" id="KW-0963">Cytoplasm</keyword>
<dbReference type="GO" id="GO:0016567">
    <property type="term" value="P:protein ubiquitination"/>
    <property type="evidence" value="ECO:0007669"/>
    <property type="project" value="UniProtKB-UniPathway"/>
</dbReference>
<evidence type="ECO:0000256" key="6">
    <source>
        <dbReference type="ARBA" id="ARBA00017157"/>
    </source>
</evidence>
<evidence type="ECO:0000256" key="16">
    <source>
        <dbReference type="RuleBase" id="RU367090"/>
    </source>
</evidence>